<keyword evidence="2" id="KW-0677">Repeat</keyword>
<evidence type="ECO:0000256" key="2">
    <source>
        <dbReference type="ARBA" id="ARBA00022737"/>
    </source>
</evidence>
<dbReference type="Proteomes" id="UP000073601">
    <property type="component" value="Unassembled WGS sequence"/>
</dbReference>
<organism evidence="4 5">
    <name type="scientific">Grimontia marina</name>
    <dbReference type="NCBI Taxonomy" id="646534"/>
    <lineage>
        <taxon>Bacteria</taxon>
        <taxon>Pseudomonadati</taxon>
        <taxon>Pseudomonadota</taxon>
        <taxon>Gammaproteobacteria</taxon>
        <taxon>Vibrionales</taxon>
        <taxon>Vibrionaceae</taxon>
        <taxon>Grimontia</taxon>
    </lineage>
</organism>
<dbReference type="RefSeq" id="WP_232314377.1">
    <property type="nucleotide sequence ID" value="NZ_CAWRCI010000009.1"/>
</dbReference>
<dbReference type="InterPro" id="IPR018357">
    <property type="entry name" value="Hexapep_transf_CS"/>
</dbReference>
<dbReference type="PANTHER" id="PTHR23416:SF78">
    <property type="entry name" value="LIPOPOLYSACCHARIDE BIOSYNTHESIS O-ACETYL TRANSFERASE WBBJ-RELATED"/>
    <property type="match status" value="1"/>
</dbReference>
<dbReference type="EC" id="2.3.1.18" evidence="4"/>
<dbReference type="InterPro" id="IPR001451">
    <property type="entry name" value="Hexapep"/>
</dbReference>
<evidence type="ECO:0000256" key="3">
    <source>
        <dbReference type="ARBA" id="ARBA00023315"/>
    </source>
</evidence>
<keyword evidence="1 4" id="KW-0808">Transferase</keyword>
<accession>A0A128F049</accession>
<dbReference type="AlphaFoldDB" id="A0A128F049"/>
<evidence type="ECO:0000313" key="4">
    <source>
        <dbReference type="EMBL" id="CZF80173.1"/>
    </source>
</evidence>
<dbReference type="SUPFAM" id="SSF51161">
    <property type="entry name" value="Trimeric LpxA-like enzymes"/>
    <property type="match status" value="1"/>
</dbReference>
<keyword evidence="5" id="KW-1185">Reference proteome</keyword>
<gene>
    <name evidence="4" type="primary">lacA</name>
    <name evidence="4" type="ORF">GMA8713_01274</name>
</gene>
<dbReference type="Gene3D" id="2.160.10.10">
    <property type="entry name" value="Hexapeptide repeat proteins"/>
    <property type="match status" value="1"/>
</dbReference>
<evidence type="ECO:0000256" key="1">
    <source>
        <dbReference type="ARBA" id="ARBA00022679"/>
    </source>
</evidence>
<sequence>MPSLLFHIRNKVKISSGNSIEIHKDTRIRECHISIKGTKNLLVIEKGANLRGVQIEIDGIGCTLHIGKDSVVGEGCYLSSRERGTSLVIGERCMLSRNVKMMTSDGHDILMDTLRVNQAKSIKIGDHVWLADCAVILKGCSIGDDSVVGINSVVTKNIPGKCIAAGNPARVIKDSIIWNSELNY</sequence>
<dbReference type="PROSITE" id="PS00101">
    <property type="entry name" value="HEXAPEP_TRANSFERASES"/>
    <property type="match status" value="1"/>
</dbReference>
<dbReference type="EMBL" id="FIZY01000009">
    <property type="protein sequence ID" value="CZF80173.1"/>
    <property type="molecule type" value="Genomic_DNA"/>
</dbReference>
<dbReference type="GO" id="GO:0008870">
    <property type="term" value="F:galactoside O-acetyltransferase activity"/>
    <property type="evidence" value="ECO:0007669"/>
    <property type="project" value="UniProtKB-EC"/>
</dbReference>
<evidence type="ECO:0000313" key="5">
    <source>
        <dbReference type="Proteomes" id="UP000073601"/>
    </source>
</evidence>
<protein>
    <submittedName>
        <fullName evidence="4">Galactoside O-acetyltransferase</fullName>
        <ecNumber evidence="4">2.3.1.18</ecNumber>
    </submittedName>
</protein>
<dbReference type="InterPro" id="IPR011004">
    <property type="entry name" value="Trimer_LpxA-like_sf"/>
</dbReference>
<dbReference type="CDD" id="cd04647">
    <property type="entry name" value="LbH_MAT_like"/>
    <property type="match status" value="1"/>
</dbReference>
<proteinExistence type="predicted"/>
<reference evidence="5" key="1">
    <citation type="submission" date="2016-02" db="EMBL/GenBank/DDBJ databases">
        <authorList>
            <person name="Rodrigo-Torres Lidia"/>
            <person name="Arahal R.David."/>
        </authorList>
    </citation>
    <scope>NUCLEOTIDE SEQUENCE [LARGE SCALE GENOMIC DNA]</scope>
    <source>
        <strain evidence="5">CECT 8713</strain>
    </source>
</reference>
<dbReference type="InterPro" id="IPR051159">
    <property type="entry name" value="Hexapeptide_acetyltransf"/>
</dbReference>
<name>A0A128F049_9GAMM</name>
<dbReference type="PANTHER" id="PTHR23416">
    <property type="entry name" value="SIALIC ACID SYNTHASE-RELATED"/>
    <property type="match status" value="1"/>
</dbReference>
<keyword evidence="3 4" id="KW-0012">Acyltransferase</keyword>
<dbReference type="Pfam" id="PF00132">
    <property type="entry name" value="Hexapep"/>
    <property type="match status" value="1"/>
</dbReference>